<dbReference type="PANTHER" id="PTHR39321">
    <property type="entry name" value="NICOTINATE-NUCLEOTIDE ADENYLYLTRANSFERASE-RELATED"/>
    <property type="match status" value="1"/>
</dbReference>
<comment type="pathway">
    <text evidence="2 11">Cofactor biosynthesis; NAD(+) biosynthesis; deamido-NAD(+) from nicotinate D-ribonucleotide: step 1/1.</text>
</comment>
<dbReference type="PANTHER" id="PTHR39321:SF3">
    <property type="entry name" value="PHOSPHOPANTETHEINE ADENYLYLTRANSFERASE"/>
    <property type="match status" value="1"/>
</dbReference>
<dbReference type="Pfam" id="PF01467">
    <property type="entry name" value="CTP_transf_like"/>
    <property type="match status" value="1"/>
</dbReference>
<evidence type="ECO:0000256" key="6">
    <source>
        <dbReference type="ARBA" id="ARBA00022695"/>
    </source>
</evidence>
<dbReference type="CDD" id="cd02165">
    <property type="entry name" value="NMNAT"/>
    <property type="match status" value="1"/>
</dbReference>
<dbReference type="SUPFAM" id="SSF52374">
    <property type="entry name" value="Nucleotidylyl transferase"/>
    <property type="match status" value="1"/>
</dbReference>
<dbReference type="RefSeq" id="WP_016856953.1">
    <property type="nucleotide sequence ID" value="NZ_CP016303.1"/>
</dbReference>
<evidence type="ECO:0000256" key="5">
    <source>
        <dbReference type="ARBA" id="ARBA00022679"/>
    </source>
</evidence>
<keyword evidence="9 11" id="KW-0520">NAD</keyword>
<evidence type="ECO:0000256" key="9">
    <source>
        <dbReference type="ARBA" id="ARBA00023027"/>
    </source>
</evidence>
<dbReference type="Gene3D" id="3.40.50.620">
    <property type="entry name" value="HUPs"/>
    <property type="match status" value="1"/>
</dbReference>
<keyword evidence="4 11" id="KW-0662">Pyridine nucleotide biosynthesis</keyword>
<evidence type="ECO:0000313" key="13">
    <source>
        <dbReference type="Proteomes" id="UP000216438"/>
    </source>
</evidence>
<dbReference type="NCBIfam" id="NF000839">
    <property type="entry name" value="PRK00071.1-1"/>
    <property type="match status" value="1"/>
</dbReference>
<organism evidence="12 13">
    <name type="scientific">Candidatus Hamiltonella defensa</name>
    <name type="common">Bemisia tabaci</name>
    <dbReference type="NCBI Taxonomy" id="672795"/>
    <lineage>
        <taxon>Bacteria</taxon>
        <taxon>Pseudomonadati</taxon>
        <taxon>Pseudomonadota</taxon>
        <taxon>Gammaproteobacteria</taxon>
        <taxon>Enterobacterales</taxon>
        <taxon>Enterobacteriaceae</taxon>
        <taxon>aphid secondary symbionts</taxon>
        <taxon>Candidatus Williamhamiltonella</taxon>
    </lineage>
</organism>
<protein>
    <recommendedName>
        <fullName evidence="11">Probable nicotinate-nucleotide adenylyltransferase</fullName>
        <ecNumber evidence="11">2.7.7.18</ecNumber>
    </recommendedName>
    <alternativeName>
        <fullName evidence="11">Deamido-NAD(+) diphosphorylase</fullName>
    </alternativeName>
    <alternativeName>
        <fullName evidence="11">Deamido-NAD(+) pyrophosphorylase</fullName>
    </alternativeName>
    <alternativeName>
        <fullName evidence="11">Nicotinate mononucleotide adenylyltransferase</fullName>
        <shortName evidence="11">NaMN adenylyltransferase</shortName>
    </alternativeName>
</protein>
<dbReference type="UniPathway" id="UPA00253">
    <property type="reaction ID" value="UER00332"/>
</dbReference>
<evidence type="ECO:0000256" key="3">
    <source>
        <dbReference type="ARBA" id="ARBA00009014"/>
    </source>
</evidence>
<dbReference type="OrthoDB" id="5295945at2"/>
<sequence>MSLKSKAQHGSPPLCAWFGGTFDPVHLGHLNAVSELARQTGLKKVYLLPNHIPPHRSQPVATVQQRWDMLELAIQHQPLFSLDDRELRKNSPSYTLDTASQIRQEYGDSTPLAFIMGEDSFLSLPSWHDWESFFELFHILVCARACEENITHFLQQKPRLKARQIQQNQVTKKLHQQPYGFFYLAQTPLWPISSSEIRRRCQSGESCQSLLPSSVWEYIQLKKLYVI</sequence>
<reference evidence="13" key="1">
    <citation type="submission" date="2016-06" db="EMBL/GenBank/DDBJ databases">
        <authorList>
            <person name="Chen W."/>
            <person name="Hasegawa D.K."/>
        </authorList>
    </citation>
    <scope>NUCLEOTIDE SEQUENCE [LARGE SCALE GENOMIC DNA]</scope>
    <source>
        <strain evidence="13">MEAM1</strain>
    </source>
</reference>
<evidence type="ECO:0000256" key="2">
    <source>
        <dbReference type="ARBA" id="ARBA00005019"/>
    </source>
</evidence>
<dbReference type="InterPro" id="IPR004821">
    <property type="entry name" value="Cyt_trans-like"/>
</dbReference>
<gene>
    <name evidence="11" type="primary">nadD</name>
    <name evidence="12" type="ORF">BA171_02795</name>
</gene>
<keyword evidence="5 11" id="KW-0808">Transferase</keyword>
<keyword evidence="7 11" id="KW-0547">Nucleotide-binding</keyword>
<dbReference type="InterPro" id="IPR014729">
    <property type="entry name" value="Rossmann-like_a/b/a_fold"/>
</dbReference>
<comment type="similarity">
    <text evidence="3 11">Belongs to the NadD family.</text>
</comment>
<dbReference type="InterPro" id="IPR005248">
    <property type="entry name" value="NadD/NMNAT"/>
</dbReference>
<dbReference type="NCBIfam" id="TIGR00125">
    <property type="entry name" value="cyt_tran_rel"/>
    <property type="match status" value="1"/>
</dbReference>
<dbReference type="AlphaFoldDB" id="A0A249DX91"/>
<dbReference type="GO" id="GO:0005524">
    <property type="term" value="F:ATP binding"/>
    <property type="evidence" value="ECO:0007669"/>
    <property type="project" value="UniProtKB-KW"/>
</dbReference>
<dbReference type="EC" id="2.7.7.18" evidence="11"/>
<name>A0A249DX91_9ENTR</name>
<accession>A0A249DX91</accession>
<reference evidence="12 13" key="2">
    <citation type="submission" date="2017-09" db="EMBL/GenBank/DDBJ databases">
        <title>The genome of whitefly Bemisia tabaci, a global crop pest, provides novel insights into virus transmission, host adaptation and insecticide resistance.</title>
        <authorList>
            <person name="Kaur N."/>
            <person name="Kliot A."/>
            <person name="Pinheiro P.V."/>
            <person name="Luan J."/>
            <person name="Zheng Y."/>
            <person name="Liu W."/>
            <person name="Sun H."/>
            <person name="Yang X."/>
            <person name="Xu Y."/>
            <person name="Luo Y."/>
            <person name="Kruse A."/>
            <person name="Fisher T.W."/>
            <person name="Nelson D.R."/>
            <person name="Elimelech M."/>
            <person name="MacCoss M."/>
            <person name="Johnson R."/>
            <person name="Cohen E."/>
            <person name="Hunter W.B."/>
            <person name="Brown J.K."/>
            <person name="Jander G."/>
            <person name="Cilia M."/>
            <person name="Douglas A.E."/>
            <person name="Ghanim M."/>
            <person name="Simmons A.M."/>
            <person name="Wintermantel W.M."/>
            <person name="Ling K.-S."/>
            <person name="Fei Z."/>
        </authorList>
    </citation>
    <scope>NUCLEOTIDE SEQUENCE [LARGE SCALE GENOMIC DNA]</scope>
    <source>
        <strain evidence="12 13">MEAM1</strain>
    </source>
</reference>
<evidence type="ECO:0000256" key="7">
    <source>
        <dbReference type="ARBA" id="ARBA00022741"/>
    </source>
</evidence>
<evidence type="ECO:0000256" key="8">
    <source>
        <dbReference type="ARBA" id="ARBA00022840"/>
    </source>
</evidence>
<comment type="function">
    <text evidence="1 11">Catalyzes the reversible adenylation of nicotinate mononucleotide (NaMN) to nicotinic acid adenine dinucleotide (NaAD).</text>
</comment>
<dbReference type="HAMAP" id="MF_00244">
    <property type="entry name" value="NaMN_adenylyltr"/>
    <property type="match status" value="1"/>
</dbReference>
<evidence type="ECO:0000256" key="11">
    <source>
        <dbReference type="HAMAP-Rule" id="MF_00244"/>
    </source>
</evidence>
<dbReference type="GO" id="GO:0004515">
    <property type="term" value="F:nicotinate-nucleotide adenylyltransferase activity"/>
    <property type="evidence" value="ECO:0007669"/>
    <property type="project" value="UniProtKB-UniRule"/>
</dbReference>
<evidence type="ECO:0000313" key="12">
    <source>
        <dbReference type="EMBL" id="ASX26061.1"/>
    </source>
</evidence>
<dbReference type="NCBIfam" id="TIGR00482">
    <property type="entry name" value="nicotinate (nicotinamide) nucleotide adenylyltransferase"/>
    <property type="match status" value="1"/>
</dbReference>
<dbReference type="EMBL" id="CP016303">
    <property type="protein sequence ID" value="ASX26061.1"/>
    <property type="molecule type" value="Genomic_DNA"/>
</dbReference>
<keyword evidence="6 11" id="KW-0548">Nucleotidyltransferase</keyword>
<evidence type="ECO:0000256" key="1">
    <source>
        <dbReference type="ARBA" id="ARBA00002324"/>
    </source>
</evidence>
<dbReference type="GO" id="GO:0009435">
    <property type="term" value="P:NAD+ biosynthetic process"/>
    <property type="evidence" value="ECO:0007669"/>
    <property type="project" value="UniProtKB-UniRule"/>
</dbReference>
<evidence type="ECO:0000256" key="10">
    <source>
        <dbReference type="ARBA" id="ARBA00048721"/>
    </source>
</evidence>
<evidence type="ECO:0000256" key="4">
    <source>
        <dbReference type="ARBA" id="ARBA00022642"/>
    </source>
</evidence>
<proteinExistence type="inferred from homology"/>
<dbReference type="Proteomes" id="UP000216438">
    <property type="component" value="Chromosome"/>
</dbReference>
<keyword evidence="8 11" id="KW-0067">ATP-binding</keyword>
<comment type="catalytic activity">
    <reaction evidence="10 11">
        <text>nicotinate beta-D-ribonucleotide + ATP + H(+) = deamido-NAD(+) + diphosphate</text>
        <dbReference type="Rhea" id="RHEA:22860"/>
        <dbReference type="ChEBI" id="CHEBI:15378"/>
        <dbReference type="ChEBI" id="CHEBI:30616"/>
        <dbReference type="ChEBI" id="CHEBI:33019"/>
        <dbReference type="ChEBI" id="CHEBI:57502"/>
        <dbReference type="ChEBI" id="CHEBI:58437"/>
        <dbReference type="EC" id="2.7.7.18"/>
    </reaction>
</comment>